<evidence type="ECO:0000313" key="1">
    <source>
        <dbReference type="EMBL" id="WQJ51523.1"/>
    </source>
</evidence>
<dbReference type="EMBL" id="OR769219">
    <property type="protein sequence ID" value="WQJ51523.1"/>
    <property type="molecule type" value="Genomic_DNA"/>
</dbReference>
<dbReference type="Pfam" id="PF13597">
    <property type="entry name" value="NRDD"/>
    <property type="match status" value="1"/>
</dbReference>
<sequence length="508" mass="58989">MFGEFVFPDEEGTRPCLESVSWLQKNFMIWFNKERLRTIITFPVESFALVYKDGKFVDEDSADFVAEEYSRGHSFFTYMSDTVDSLSSCCFDGDTPFMFVEPLNMEEHGGNNAYMVSSIKYAYEKYKDDIINVYHMNFNGTTGKCTGEWVNAKFVKAQAIQEVRIYFKPDDFNPDESRNVMRVTPDHIFPVIDDNGFIRDKNAYLLQTGDQLIFEYAQYMGLFRDEFPDRDQDLVKRAISKVEIVNLDEPKDYYCVELCDKNIEPYFLLPNGNITHNCRLKNKIQTKEFNFTNGNLGIQTGSKSVITLNLSRITQDWFNSVKKTGVTKENVEEHYDELCHYFGDILDRVYKYHTAYNELLWDMYDAGLLPVYKAGFISLNKQYLTIGLNGLNQMAEFLGITCNINPHYEKLCQTIFGYIKQKNQEAAGMFNGHKLTFNTECVPAESLAIKNYNWDKEDGYWVSDDTNLYASYIFKPNDKSLSIFDKITLHGRDYIGDFLDGRTKRTAC</sequence>
<organism evidence="1 2">
    <name type="scientific">phage Lak_Megaphage_RVC_AP3_GC26</name>
    <dbReference type="NCBI Taxonomy" id="3109225"/>
    <lineage>
        <taxon>Viruses</taxon>
        <taxon>Duplodnaviria</taxon>
        <taxon>Heunggongvirae</taxon>
        <taxon>Uroviricota</taxon>
        <taxon>Caudoviricetes</taxon>
        <taxon>Caudoviricetes code 15 clade</taxon>
    </lineage>
</organism>
<keyword evidence="2" id="KW-1185">Reference proteome</keyword>
<reference evidence="1 2" key="1">
    <citation type="submission" date="2023-11" db="EMBL/GenBank/DDBJ databases">
        <authorList>
            <person name="Cook R."/>
            <person name="Crisci M."/>
            <person name="Pye H."/>
            <person name="Adriaenssens E."/>
            <person name="Santini J."/>
        </authorList>
    </citation>
    <scope>NUCLEOTIDE SEQUENCE [LARGE SCALE GENOMIC DNA]</scope>
    <source>
        <strain evidence="1">Lak_Megaphage_RVC_AP3_GC26</strain>
    </source>
</reference>
<dbReference type="Proteomes" id="UP001348805">
    <property type="component" value="Segment"/>
</dbReference>
<protein>
    <submittedName>
        <fullName evidence="1">Anaerobic ribonucleoside reductase large subunit</fullName>
    </submittedName>
</protein>
<dbReference type="SUPFAM" id="SSF51294">
    <property type="entry name" value="Hedgehog/intein (Hint) domain"/>
    <property type="match status" value="1"/>
</dbReference>
<dbReference type="InterPro" id="IPR036844">
    <property type="entry name" value="Hint_dom_sf"/>
</dbReference>
<dbReference type="Gene3D" id="3.20.70.20">
    <property type="match status" value="1"/>
</dbReference>
<name>A0ABZ0Z272_9CAUD</name>
<evidence type="ECO:0000313" key="2">
    <source>
        <dbReference type="Proteomes" id="UP001348805"/>
    </source>
</evidence>
<dbReference type="InterPro" id="IPR012833">
    <property type="entry name" value="NrdD"/>
</dbReference>
<dbReference type="SUPFAM" id="SSF51998">
    <property type="entry name" value="PFL-like glycyl radical enzymes"/>
    <property type="match status" value="1"/>
</dbReference>
<accession>A0ABZ0Z272</accession>
<proteinExistence type="predicted"/>